<name>A0A6J6FBX0_9ZZZZ</name>
<feature type="compositionally biased region" description="Low complexity" evidence="1">
    <location>
        <begin position="68"/>
        <end position="82"/>
    </location>
</feature>
<feature type="transmembrane region" description="Helical" evidence="2">
    <location>
        <begin position="33"/>
        <end position="52"/>
    </location>
</feature>
<reference evidence="3" key="1">
    <citation type="submission" date="2020-05" db="EMBL/GenBank/DDBJ databases">
        <authorList>
            <person name="Chiriac C."/>
            <person name="Salcher M."/>
            <person name="Ghai R."/>
            <person name="Kavagutti S V."/>
        </authorList>
    </citation>
    <scope>NUCLEOTIDE SEQUENCE</scope>
</reference>
<organism evidence="3">
    <name type="scientific">freshwater metagenome</name>
    <dbReference type="NCBI Taxonomy" id="449393"/>
    <lineage>
        <taxon>unclassified sequences</taxon>
        <taxon>metagenomes</taxon>
        <taxon>ecological metagenomes</taxon>
    </lineage>
</organism>
<evidence type="ECO:0000256" key="1">
    <source>
        <dbReference type="SAM" id="MobiDB-lite"/>
    </source>
</evidence>
<keyword evidence="2" id="KW-0812">Transmembrane</keyword>
<sequence length="129" mass="14027">MTHVNNQNPDDRNWMDIAREDAINEVRHNGQRLPFIAAAVSLLIIGGGAVFAQTNNEAPAQAEEISVTQSPTAITSSISSPTDGNPAMVAKAVPVIPNVSPKVNGYYEDDDDDEEEDDEEEDDEEEDDD</sequence>
<dbReference type="AlphaFoldDB" id="A0A6J6FBX0"/>
<dbReference type="EMBL" id="CAEZTX010000097">
    <property type="protein sequence ID" value="CAB4586326.1"/>
    <property type="molecule type" value="Genomic_DNA"/>
</dbReference>
<keyword evidence="2" id="KW-0472">Membrane</keyword>
<accession>A0A6J6FBX0</accession>
<proteinExistence type="predicted"/>
<protein>
    <submittedName>
        <fullName evidence="3">Unannotated protein</fullName>
    </submittedName>
</protein>
<evidence type="ECO:0000256" key="2">
    <source>
        <dbReference type="SAM" id="Phobius"/>
    </source>
</evidence>
<feature type="compositionally biased region" description="Acidic residues" evidence="1">
    <location>
        <begin position="107"/>
        <end position="129"/>
    </location>
</feature>
<evidence type="ECO:0000313" key="3">
    <source>
        <dbReference type="EMBL" id="CAB4586326.1"/>
    </source>
</evidence>
<feature type="region of interest" description="Disordered" evidence="1">
    <location>
        <begin position="62"/>
        <end position="129"/>
    </location>
</feature>
<keyword evidence="2" id="KW-1133">Transmembrane helix</keyword>
<gene>
    <name evidence="3" type="ORF">UFOPK1755_00845</name>
</gene>